<organism evidence="1">
    <name type="scientific">Dioszegia changbaiensis</name>
    <dbReference type="NCBI Taxonomy" id="234950"/>
    <lineage>
        <taxon>Eukaryota</taxon>
        <taxon>Fungi</taxon>
        <taxon>Dikarya</taxon>
        <taxon>Basidiomycota</taxon>
        <taxon>Agaricomycotina</taxon>
        <taxon>Tremellomycetes</taxon>
        <taxon>Tremellales</taxon>
        <taxon>Bulleribasidiaceae</taxon>
        <taxon>Dioszegia</taxon>
    </lineage>
</organism>
<protein>
    <submittedName>
        <fullName evidence="1">Uncharacterized protein</fullName>
    </submittedName>
</protein>
<dbReference type="EMBL" id="MT755637">
    <property type="protein sequence ID" value="QNH82628.1"/>
    <property type="molecule type" value="Genomic_DNA"/>
</dbReference>
<keyword evidence="1" id="KW-0496">Mitochondrion</keyword>
<reference evidence="1" key="1">
    <citation type="submission" date="2020-07" db="EMBL/GenBank/DDBJ databases">
        <title>Characterization of the complete mitochondrial genome of Dioszegia sp.</title>
        <authorList>
            <person name="Tan M."/>
        </authorList>
    </citation>
    <scope>NUCLEOTIDE SEQUENCE</scope>
</reference>
<accession>A0A7G7XQD7</accession>
<dbReference type="AlphaFoldDB" id="A0A7G7XQD7"/>
<name>A0A7G7XQD7_9TREE</name>
<gene>
    <name evidence="1" type="primary">orf219</name>
</gene>
<geneLocation type="mitochondrion" evidence="1"/>
<proteinExistence type="predicted"/>
<evidence type="ECO:0000313" key="1">
    <source>
        <dbReference type="EMBL" id="QNH82628.1"/>
    </source>
</evidence>
<sequence length="219" mass="24746">MSIAQAADYLGVDPSTARKKANCNMDAYVDSVTYGKVKVFIKGMPFVDKPSHRLPQFEDLNVDTSLLPVNKVFLFDQYLNQMELGPFDKVRDAVDAMSVKFQKKFFTMINKDALIYSHALGASYFLVSNQVSKLKARIVRNLTDCTSTEFGSMTSAINSLEPSIKVPAFVRKYVLKGEPYESKGKQYLVEFVNKGDHDDTVRRVKSERHTNYKNSLSKA</sequence>